<proteinExistence type="predicted"/>
<sequence>MRCGEKCFLVTYEIGGEQQVAPVTARTPVEARKKLRRTIGAEPSIIAVRRDSAQ</sequence>
<gene>
    <name evidence="1" type="ORF">QNH46_01155</name>
</gene>
<reference evidence="1" key="1">
    <citation type="submission" date="2023-05" db="EMBL/GenBank/DDBJ databases">
        <title>Comparative genomics of Bacillaceae isolates and their secondary metabolite potential.</title>
        <authorList>
            <person name="Song L."/>
            <person name="Nielsen L.J."/>
            <person name="Mohite O."/>
            <person name="Xu X."/>
            <person name="Weber T."/>
            <person name="Kovacs A.T."/>
        </authorList>
    </citation>
    <scope>NUCLEOTIDE SEQUENCE</scope>
    <source>
        <strain evidence="1">B2_4</strain>
    </source>
</reference>
<dbReference type="Proteomes" id="UP001177943">
    <property type="component" value="Chromosome"/>
</dbReference>
<dbReference type="AlphaFoldDB" id="A0AA95L1V4"/>
<organism evidence="1 2">
    <name type="scientific">Paenibacillus woosongensis</name>
    <dbReference type="NCBI Taxonomy" id="307580"/>
    <lineage>
        <taxon>Bacteria</taxon>
        <taxon>Bacillati</taxon>
        <taxon>Bacillota</taxon>
        <taxon>Bacilli</taxon>
        <taxon>Bacillales</taxon>
        <taxon>Paenibacillaceae</taxon>
        <taxon>Paenibacillus</taxon>
    </lineage>
</organism>
<dbReference type="RefSeq" id="WP_283926562.1">
    <property type="nucleotide sequence ID" value="NZ_CP126084.1"/>
</dbReference>
<evidence type="ECO:0000313" key="2">
    <source>
        <dbReference type="Proteomes" id="UP001177943"/>
    </source>
</evidence>
<evidence type="ECO:0000313" key="1">
    <source>
        <dbReference type="EMBL" id="WHX49331.1"/>
    </source>
</evidence>
<dbReference type="EMBL" id="CP126084">
    <property type="protein sequence ID" value="WHX49331.1"/>
    <property type="molecule type" value="Genomic_DNA"/>
</dbReference>
<protein>
    <submittedName>
        <fullName evidence="1">Uncharacterized protein</fullName>
    </submittedName>
</protein>
<accession>A0AA95L1V4</accession>
<name>A0AA95L1V4_9BACL</name>
<dbReference type="KEGG" id="pwn:QNH46_01155"/>